<comment type="subcellular location">
    <subcellularLocation>
        <location evidence="6">Cytoplasm</location>
    </subcellularLocation>
    <subcellularLocation>
        <location evidence="6">Preautophagosomal structure membrane</location>
        <topology evidence="6">Peripheral membrane protein</topology>
    </subcellularLocation>
</comment>
<protein>
    <recommendedName>
        <fullName evidence="2 6">Autophagy-related protein 17</fullName>
    </recommendedName>
</protein>
<dbReference type="Proteomes" id="UP000192927">
    <property type="component" value="Unassembled WGS sequence"/>
</dbReference>
<evidence type="ECO:0000256" key="3">
    <source>
        <dbReference type="ARBA" id="ARBA00022490"/>
    </source>
</evidence>
<evidence type="ECO:0000256" key="5">
    <source>
        <dbReference type="ARBA" id="ARBA00023136"/>
    </source>
</evidence>
<dbReference type="Pfam" id="PF04108">
    <property type="entry name" value="ATG17_like"/>
    <property type="match status" value="1"/>
</dbReference>
<proteinExistence type="inferred from homology"/>
<reference evidence="9" key="1">
    <citation type="submission" date="2017-03" db="EMBL/GenBank/DDBJ databases">
        <authorList>
            <person name="Sharma R."/>
            <person name="Thines M."/>
        </authorList>
    </citation>
    <scope>NUCLEOTIDE SEQUENCE [LARGE SCALE GENOMIC DNA]</scope>
</reference>
<comment type="function">
    <text evidence="6">Autophagy-specific protein that functions in response to autophagy-inducing signals as a scaffold to recruit other ATG proteins to organize preautophagosomal structure (PAS) formation. Modulates the timing and magnitude of the autophagy response, such as the size of the sequestering vesicles. Plays particularly a role in pexophagy and nucleophagy.</text>
</comment>
<dbReference type="GO" id="GO:1990316">
    <property type="term" value="C:Atg1/ULK1 kinase complex"/>
    <property type="evidence" value="ECO:0007669"/>
    <property type="project" value="TreeGrafter"/>
</dbReference>
<evidence type="ECO:0000259" key="7">
    <source>
        <dbReference type="Pfam" id="PF04108"/>
    </source>
</evidence>
<evidence type="ECO:0000256" key="2">
    <source>
        <dbReference type="ARBA" id="ARBA00013806"/>
    </source>
</evidence>
<dbReference type="AlphaFoldDB" id="A0A1W5D8I5"/>
<evidence type="ECO:0000313" key="9">
    <source>
        <dbReference type="Proteomes" id="UP000192927"/>
    </source>
</evidence>
<dbReference type="GO" id="GO:0030295">
    <property type="term" value="F:protein kinase activator activity"/>
    <property type="evidence" value="ECO:0007669"/>
    <property type="project" value="TreeGrafter"/>
</dbReference>
<dbReference type="GO" id="GO:0034045">
    <property type="term" value="C:phagophore assembly site membrane"/>
    <property type="evidence" value="ECO:0007669"/>
    <property type="project" value="UniProtKB-SubCell"/>
</dbReference>
<keyword evidence="5" id="KW-0472">Membrane</keyword>
<dbReference type="GO" id="GO:0034727">
    <property type="term" value="P:piecemeal microautophagy of the nucleus"/>
    <property type="evidence" value="ECO:0007669"/>
    <property type="project" value="TreeGrafter"/>
</dbReference>
<dbReference type="InterPro" id="IPR045326">
    <property type="entry name" value="ATG17-like_dom"/>
</dbReference>
<sequence length="487" mass="54407">MSSSTESRPHSPAAEPSSALEGLVSHLLASKRALSAINHVWRANELVTSTRACLETAVVTSARTSFLRRGITSQLDLLYSVQRHNGETGKGAAGEFEDVITGLDEAEARLRRTMDLLRGTMVGWLGGEGPEGSEGKEGKSLLDFVDETGVERVMAGIKESIDHSYEARREFDESTASLEKDVHGVETLLTSTTRRAGSQTSYQVNRLESPIPDILRDMEDRAKDLAENLEMLVKHFDLCVTAIKHTEGGGAAARRITSDLPEGVAVVPEDEGAPPVPISDEERNEMMEVLEKDASEVEDVVLEIRDHIAEMESQFELVVADNDRLSEQYASATAAFRLLEAVGTRLPGYIAQNQVFLIRWDEEKTNIQERMDELEGMREFYDGFLRAYDNLIIEIDRRKMMQGKMEKVIEDAMAKIERLHEEDAKKRDAFKEEQGDFLPIDIWPGLTAVPVRYEIVPVDKDAASMPDVSKSIIQHATRRVHGRRLEQ</sequence>
<feature type="domain" description="Autophagy protein ATG17-like" evidence="7">
    <location>
        <begin position="33"/>
        <end position="438"/>
    </location>
</feature>
<dbReference type="PANTHER" id="PTHR28005">
    <property type="entry name" value="AUTOPHAGY-RELATED PROTEIN 17"/>
    <property type="match status" value="1"/>
</dbReference>
<evidence type="ECO:0000313" key="8">
    <source>
        <dbReference type="EMBL" id="SLM39355.1"/>
    </source>
</evidence>
<evidence type="ECO:0000256" key="1">
    <source>
        <dbReference type="ARBA" id="ARBA00006259"/>
    </source>
</evidence>
<comment type="similarity">
    <text evidence="1 6">Belongs to the ATG17 family.</text>
</comment>
<dbReference type="GO" id="GO:0060090">
    <property type="term" value="F:molecular adaptor activity"/>
    <property type="evidence" value="ECO:0007669"/>
    <property type="project" value="TreeGrafter"/>
</dbReference>
<dbReference type="GO" id="GO:0000422">
    <property type="term" value="P:autophagy of mitochondrion"/>
    <property type="evidence" value="ECO:0007669"/>
    <property type="project" value="TreeGrafter"/>
</dbReference>
<keyword evidence="9" id="KW-1185">Reference proteome</keyword>
<keyword evidence="3 6" id="KW-0963">Cytoplasm</keyword>
<dbReference type="PANTHER" id="PTHR28005:SF1">
    <property type="entry name" value="AUTOPHAGY-RELATED PROTEIN 17"/>
    <property type="match status" value="1"/>
</dbReference>
<evidence type="ECO:0000256" key="6">
    <source>
        <dbReference type="RuleBase" id="RU368080"/>
    </source>
</evidence>
<evidence type="ECO:0000256" key="4">
    <source>
        <dbReference type="ARBA" id="ARBA00023006"/>
    </source>
</evidence>
<keyword evidence="4 6" id="KW-0072">Autophagy</keyword>
<accession>A0A1W5D8I5</accession>
<dbReference type="InterPro" id="IPR007240">
    <property type="entry name" value="Atg17"/>
</dbReference>
<dbReference type="EMBL" id="FWEW01003499">
    <property type="protein sequence ID" value="SLM39355.1"/>
    <property type="molecule type" value="Genomic_DNA"/>
</dbReference>
<dbReference type="GO" id="GO:0000045">
    <property type="term" value="P:autophagosome assembly"/>
    <property type="evidence" value="ECO:0007669"/>
    <property type="project" value="TreeGrafter"/>
</dbReference>
<organism evidence="8 9">
    <name type="scientific">Lasallia pustulata</name>
    <dbReference type="NCBI Taxonomy" id="136370"/>
    <lineage>
        <taxon>Eukaryota</taxon>
        <taxon>Fungi</taxon>
        <taxon>Dikarya</taxon>
        <taxon>Ascomycota</taxon>
        <taxon>Pezizomycotina</taxon>
        <taxon>Lecanoromycetes</taxon>
        <taxon>OSLEUM clade</taxon>
        <taxon>Umbilicariomycetidae</taxon>
        <taxon>Umbilicariales</taxon>
        <taxon>Umbilicariaceae</taxon>
        <taxon>Lasallia</taxon>
    </lineage>
</organism>
<name>A0A1W5D8I5_9LECA</name>